<sequence length="130" mass="13572">MARSIRSETTRKAAFCETTTGGERVRSVSWSLAPICAGISRRPPVPSYKRRAARVFLKTLSARMRRLATEANTATAAATATATAAAAAAATAAAAGVNLILPLAAGFFQQTRPASLANQFPTTTAPFVVF</sequence>
<reference evidence="1" key="2">
    <citation type="submission" date="2014-03" db="EMBL/GenBank/DDBJ databases">
        <title>The whipworm genome and dual-species transcriptomics of an intimate host-pathogen interaction.</title>
        <authorList>
            <person name="Foth B.J."/>
            <person name="Tsai I.J."/>
            <person name="Reid A.J."/>
            <person name="Bancroft A.J."/>
            <person name="Nichol S."/>
            <person name="Tracey A."/>
            <person name="Holroyd N."/>
            <person name="Cotton J.A."/>
            <person name="Stanley E.J."/>
            <person name="Zarowiecki M."/>
            <person name="Liu J.Z."/>
            <person name="Huckvale T."/>
            <person name="Cooper P.J."/>
            <person name="Grencis R.K."/>
            <person name="Berriman M."/>
        </authorList>
    </citation>
    <scope>NUCLEOTIDE SEQUENCE [LARGE SCALE GENOMIC DNA]</scope>
</reference>
<evidence type="ECO:0000313" key="2">
    <source>
        <dbReference type="Proteomes" id="UP000030665"/>
    </source>
</evidence>
<keyword evidence="2" id="KW-1185">Reference proteome</keyword>
<dbReference type="AlphaFoldDB" id="A0A077ZI31"/>
<proteinExistence type="predicted"/>
<dbReference type="EMBL" id="HG806860">
    <property type="protein sequence ID" value="CDW60057.1"/>
    <property type="molecule type" value="Genomic_DNA"/>
</dbReference>
<accession>A0A077ZI31</accession>
<evidence type="ECO:0000313" key="1">
    <source>
        <dbReference type="EMBL" id="CDW60057.1"/>
    </source>
</evidence>
<reference evidence="1" key="1">
    <citation type="submission" date="2014-01" db="EMBL/GenBank/DDBJ databases">
        <authorList>
            <person name="Aslett M."/>
        </authorList>
    </citation>
    <scope>NUCLEOTIDE SEQUENCE</scope>
</reference>
<name>A0A077ZI31_TRITR</name>
<dbReference type="Proteomes" id="UP000030665">
    <property type="component" value="Unassembled WGS sequence"/>
</dbReference>
<protein>
    <submittedName>
        <fullName evidence="1">Uncharacterized protein</fullName>
    </submittedName>
</protein>
<organism evidence="1 2">
    <name type="scientific">Trichuris trichiura</name>
    <name type="common">Whipworm</name>
    <name type="synonym">Trichocephalus trichiurus</name>
    <dbReference type="NCBI Taxonomy" id="36087"/>
    <lineage>
        <taxon>Eukaryota</taxon>
        <taxon>Metazoa</taxon>
        <taxon>Ecdysozoa</taxon>
        <taxon>Nematoda</taxon>
        <taxon>Enoplea</taxon>
        <taxon>Dorylaimia</taxon>
        <taxon>Trichinellida</taxon>
        <taxon>Trichuridae</taxon>
        <taxon>Trichuris</taxon>
    </lineage>
</organism>
<gene>
    <name evidence="1" type="ORF">TTRE_0000840701</name>
</gene>